<dbReference type="Gene3D" id="3.40.50.1820">
    <property type="entry name" value="alpha/beta hydrolase"/>
    <property type="match status" value="1"/>
</dbReference>
<keyword evidence="4" id="KW-0720">Serine protease</keyword>
<dbReference type="InterPro" id="IPR002471">
    <property type="entry name" value="Pept_S9_AS"/>
</dbReference>
<dbReference type="Gene3D" id="2.130.10.120">
    <property type="entry name" value="Prolyl oligopeptidase, N-terminal domain"/>
    <property type="match status" value="1"/>
</dbReference>
<feature type="domain" description="Peptidase S9 prolyl oligopeptidase catalytic" evidence="6">
    <location>
        <begin position="480"/>
        <end position="690"/>
    </location>
</feature>
<keyword evidence="5" id="KW-0732">Signal</keyword>
<dbReference type="SUPFAM" id="SSF50993">
    <property type="entry name" value="Peptidase/esterase 'gauge' domain"/>
    <property type="match status" value="1"/>
</dbReference>
<dbReference type="RefSeq" id="WP_103949203.1">
    <property type="nucleotide sequence ID" value="NZ_PQVT01000012.1"/>
</dbReference>
<evidence type="ECO:0000256" key="1">
    <source>
        <dbReference type="ARBA" id="ARBA00005228"/>
    </source>
</evidence>
<dbReference type="InterPro" id="IPR023302">
    <property type="entry name" value="Pept_S9A_N"/>
</dbReference>
<feature type="chain" id="PRO_5046444066" evidence="5">
    <location>
        <begin position="21"/>
        <end position="699"/>
    </location>
</feature>
<dbReference type="EC" id="3.4.21.83" evidence="8"/>
<evidence type="ECO:0000313" key="8">
    <source>
        <dbReference type="EMBL" id="POZ22455.1"/>
    </source>
</evidence>
<evidence type="ECO:0000259" key="7">
    <source>
        <dbReference type="Pfam" id="PF02897"/>
    </source>
</evidence>
<comment type="similarity">
    <text evidence="1">Belongs to the peptidase S9A family.</text>
</comment>
<dbReference type="Pfam" id="PF00326">
    <property type="entry name" value="Peptidase_S9"/>
    <property type="match status" value="1"/>
</dbReference>
<feature type="signal peptide" evidence="5">
    <location>
        <begin position="1"/>
        <end position="20"/>
    </location>
</feature>
<evidence type="ECO:0000256" key="4">
    <source>
        <dbReference type="ARBA" id="ARBA00022825"/>
    </source>
</evidence>
<dbReference type="PROSITE" id="PS00708">
    <property type="entry name" value="PRO_ENDOPEP_SER"/>
    <property type="match status" value="1"/>
</dbReference>
<keyword evidence="2" id="KW-0645">Protease</keyword>
<dbReference type="InterPro" id="IPR002470">
    <property type="entry name" value="Peptidase_S9A"/>
</dbReference>
<organism evidence="8 9">
    <name type="scientific">Lelliottia aquatilis</name>
    <dbReference type="NCBI Taxonomy" id="2080838"/>
    <lineage>
        <taxon>Bacteria</taxon>
        <taxon>Pseudomonadati</taxon>
        <taxon>Pseudomonadota</taxon>
        <taxon>Gammaproteobacteria</taxon>
        <taxon>Enterobacterales</taxon>
        <taxon>Enterobacteriaceae</taxon>
        <taxon>Lelliottia</taxon>
    </lineage>
</organism>
<dbReference type="PANTHER" id="PTHR11757">
    <property type="entry name" value="PROTEASE FAMILY S9A OLIGOPEPTIDASE"/>
    <property type="match status" value="1"/>
</dbReference>
<keyword evidence="9" id="KW-1185">Reference proteome</keyword>
<comment type="caution">
    <text evidence="8">The sequence shown here is derived from an EMBL/GenBank/DDBJ whole genome shotgun (WGS) entry which is preliminary data.</text>
</comment>
<protein>
    <submittedName>
        <fullName evidence="8">Oligopeptidase B</fullName>
        <ecNumber evidence="8">3.4.21.83</ecNumber>
    </submittedName>
</protein>
<proteinExistence type="inferred from homology"/>
<evidence type="ECO:0000256" key="2">
    <source>
        <dbReference type="ARBA" id="ARBA00022670"/>
    </source>
</evidence>
<dbReference type="InterPro" id="IPR029058">
    <property type="entry name" value="AB_hydrolase_fold"/>
</dbReference>
<dbReference type="PANTHER" id="PTHR11757:SF19">
    <property type="entry name" value="PROLYL ENDOPEPTIDASE-LIKE"/>
    <property type="match status" value="1"/>
</dbReference>
<evidence type="ECO:0000256" key="5">
    <source>
        <dbReference type="SAM" id="SignalP"/>
    </source>
</evidence>
<name>A0ABX5A1V4_9ENTR</name>
<dbReference type="Pfam" id="PF02897">
    <property type="entry name" value="Peptidase_S9_N"/>
    <property type="match status" value="1"/>
</dbReference>
<dbReference type="Proteomes" id="UP000237025">
    <property type="component" value="Unassembled WGS sequence"/>
</dbReference>
<evidence type="ECO:0000313" key="9">
    <source>
        <dbReference type="Proteomes" id="UP000237025"/>
    </source>
</evidence>
<dbReference type="PRINTS" id="PR00862">
    <property type="entry name" value="PROLIGOPTASE"/>
</dbReference>
<dbReference type="EMBL" id="PQVW01000008">
    <property type="protein sequence ID" value="POZ22455.1"/>
    <property type="molecule type" value="Genomic_DNA"/>
</dbReference>
<evidence type="ECO:0000256" key="3">
    <source>
        <dbReference type="ARBA" id="ARBA00022801"/>
    </source>
</evidence>
<sequence>MKYLGFMAFSVLLTAQGAIAQNLPQAPVANKVSQVSENHGDTRQDNYAWLRDDSRQNESVLNYLRQENTYTEQVSAQWKELKTQVYQEMQSRQVQDNYAQPVRQHNYLYKSEYSTQANFPQIMRKKDGETVWETVIDTVTRSEGKAYYSLGRYALSEDNRFIAVAEDYTGDGQYQIAVFDIEHKQWLKATIHQASDDIVFSNNGKQLYYVQLHPQTQTPYKVMRYDLNTAKAQTVWQENDGRFYTGIARSASEQFLLITASANDTSEVRYLSLEDSQAPVKLLRPRATGTEYYADHANGYFYIRSNHESKNFALYRAKVNENWQSVLAPDSEKELEGFTLFARAVVVSQRYDGKTHYRKLGFASQQWQELSFPDPTYMARTGSNGDGNATVFNYIYSSLDTPLGYYQWDLESGKSTLIHQKAVPGLVAGTYTSRLIYVKARDGERVPVSLIWRKDRFNQGHNPLLVYGYGAYGMSLDAAFSTPRMSLLDRGFVFALAHVRGGGEKGVAWYLAGKKEHKQNSFNDLIDATRGLVKQGYGAADRVYGMGGSAGGLLLAGAVNHAPELFRAVVLQVPFVDVLNTMLDKSLPLTQQEYSEWGNPNVPVEYAAIKAWSPYDNIHSQAYPTMLVTTGLYDSRVPYWEAAKYVARLRAANTDKNTLQLLSVNMNSGHSGRSGRYSRLEDSAQAFSFLIFVDSQKNK</sequence>
<evidence type="ECO:0000259" key="6">
    <source>
        <dbReference type="Pfam" id="PF00326"/>
    </source>
</evidence>
<dbReference type="GO" id="GO:0004252">
    <property type="term" value="F:serine-type endopeptidase activity"/>
    <property type="evidence" value="ECO:0007669"/>
    <property type="project" value="UniProtKB-EC"/>
</dbReference>
<dbReference type="InterPro" id="IPR001375">
    <property type="entry name" value="Peptidase_S9_cat"/>
</dbReference>
<gene>
    <name evidence="8" type="ORF">C3712_12240</name>
</gene>
<dbReference type="InterPro" id="IPR051543">
    <property type="entry name" value="Serine_Peptidase_S9A"/>
</dbReference>
<dbReference type="SUPFAM" id="SSF53474">
    <property type="entry name" value="alpha/beta-Hydrolases"/>
    <property type="match status" value="1"/>
</dbReference>
<feature type="domain" description="Peptidase S9A N-terminal" evidence="7">
    <location>
        <begin position="27"/>
        <end position="420"/>
    </location>
</feature>
<accession>A0ABX5A1V4</accession>
<reference evidence="8 9" key="1">
    <citation type="submission" date="2018-02" db="EMBL/GenBank/DDBJ databases">
        <title>Lelliotia aquatilis sp. nov., isolated from drinking water.</title>
        <authorList>
            <person name="Kaempfer P."/>
            <person name="Glaeser S."/>
            <person name="Exner M."/>
            <person name="Doijad S."/>
            <person name="Chakraborty T."/>
        </authorList>
    </citation>
    <scope>NUCLEOTIDE SEQUENCE [LARGE SCALE GENOMIC DNA]</scope>
    <source>
        <strain evidence="8 9">6331-17</strain>
    </source>
</reference>
<keyword evidence="3 8" id="KW-0378">Hydrolase</keyword>